<dbReference type="Proteomes" id="UP000001137">
    <property type="component" value="Chromosome"/>
</dbReference>
<feature type="transmembrane region" description="Helical" evidence="6">
    <location>
        <begin position="323"/>
        <end position="344"/>
    </location>
</feature>
<evidence type="ECO:0000256" key="4">
    <source>
        <dbReference type="ARBA" id="ARBA00022989"/>
    </source>
</evidence>
<dbReference type="GO" id="GO:0016020">
    <property type="term" value="C:membrane"/>
    <property type="evidence" value="ECO:0007669"/>
    <property type="project" value="UniProtKB-SubCell"/>
</dbReference>
<dbReference type="GeneID" id="5709077"/>
<dbReference type="HOGENOM" id="CLU_000960_28_3_2"/>
<feature type="transmembrane region" description="Helical" evidence="6">
    <location>
        <begin position="210"/>
        <end position="228"/>
    </location>
</feature>
<dbReference type="InterPro" id="IPR036259">
    <property type="entry name" value="MFS_trans_sf"/>
</dbReference>
<feature type="transmembrane region" description="Helical" evidence="6">
    <location>
        <begin position="170"/>
        <end position="190"/>
    </location>
</feature>
<evidence type="ECO:0000256" key="2">
    <source>
        <dbReference type="ARBA" id="ARBA00022448"/>
    </source>
</evidence>
<comment type="subcellular location">
    <subcellularLocation>
        <location evidence="1">Membrane</location>
        <topology evidence="1">Multi-pass membrane protein</topology>
    </subcellularLocation>
</comment>
<feature type="transmembrane region" description="Helical" evidence="6">
    <location>
        <begin position="240"/>
        <end position="259"/>
    </location>
</feature>
<feature type="transmembrane region" description="Helical" evidence="6">
    <location>
        <begin position="351"/>
        <end position="374"/>
    </location>
</feature>
<feature type="transmembrane region" description="Helical" evidence="6">
    <location>
        <begin position="104"/>
        <end position="131"/>
    </location>
</feature>
<evidence type="ECO:0000256" key="6">
    <source>
        <dbReference type="SAM" id="Phobius"/>
    </source>
</evidence>
<dbReference type="Gene3D" id="1.20.1720.10">
    <property type="entry name" value="Multidrug resistance protein D"/>
    <property type="match status" value="1"/>
</dbReference>
<keyword evidence="3 6" id="KW-0812">Transmembrane</keyword>
<evidence type="ECO:0000256" key="5">
    <source>
        <dbReference type="ARBA" id="ARBA00023136"/>
    </source>
</evidence>
<keyword evidence="5 6" id="KW-0472">Membrane</keyword>
<protein>
    <submittedName>
        <fullName evidence="8">Major facilitator superfamily MFS_1</fullName>
    </submittedName>
</protein>
<organism evidence="8 9">
    <name type="scientific">Caldivirga maquilingensis (strain ATCC 700844 / DSM 13496 / JCM 10307 / IC-167)</name>
    <dbReference type="NCBI Taxonomy" id="397948"/>
    <lineage>
        <taxon>Archaea</taxon>
        <taxon>Thermoproteota</taxon>
        <taxon>Thermoprotei</taxon>
        <taxon>Thermoproteales</taxon>
        <taxon>Thermoproteaceae</taxon>
        <taxon>Caldivirga</taxon>
    </lineage>
</organism>
<evidence type="ECO:0000313" key="8">
    <source>
        <dbReference type="EMBL" id="ABW00903.1"/>
    </source>
</evidence>
<keyword evidence="4 6" id="KW-1133">Transmembrane helix</keyword>
<dbReference type="CDD" id="cd17321">
    <property type="entry name" value="MFS_MMR_MDR_like"/>
    <property type="match status" value="1"/>
</dbReference>
<dbReference type="RefSeq" id="WP_012185123.1">
    <property type="nucleotide sequence ID" value="NC_009954.1"/>
</dbReference>
<keyword evidence="2" id="KW-0813">Transport</keyword>
<dbReference type="Gene3D" id="1.20.1250.20">
    <property type="entry name" value="MFS general substrate transporter like domains"/>
    <property type="match status" value="1"/>
</dbReference>
<keyword evidence="9" id="KW-1185">Reference proteome</keyword>
<dbReference type="PANTHER" id="PTHR42718:SF9">
    <property type="entry name" value="MAJOR FACILITATOR SUPERFAMILY MULTIDRUG TRANSPORTER MFSC"/>
    <property type="match status" value="1"/>
</dbReference>
<feature type="domain" description="Major facilitator superfamily (MFS) profile" evidence="7">
    <location>
        <begin position="7"/>
        <end position="484"/>
    </location>
</feature>
<evidence type="ECO:0000256" key="1">
    <source>
        <dbReference type="ARBA" id="ARBA00004141"/>
    </source>
</evidence>
<feature type="transmembrane region" description="Helical" evidence="6">
    <location>
        <begin position="517"/>
        <end position="538"/>
    </location>
</feature>
<proteinExistence type="predicted"/>
<accession>A8M9M2</accession>
<evidence type="ECO:0000256" key="3">
    <source>
        <dbReference type="ARBA" id="ARBA00022692"/>
    </source>
</evidence>
<dbReference type="PROSITE" id="PS50850">
    <property type="entry name" value="MFS"/>
    <property type="match status" value="1"/>
</dbReference>
<feature type="transmembrane region" description="Helical" evidence="6">
    <location>
        <begin position="143"/>
        <end position="164"/>
    </location>
</feature>
<dbReference type="AlphaFoldDB" id="A8M9M2"/>
<dbReference type="EMBL" id="CP000852">
    <property type="protein sequence ID" value="ABW00903.1"/>
    <property type="molecule type" value="Genomic_DNA"/>
</dbReference>
<dbReference type="GO" id="GO:0022857">
    <property type="term" value="F:transmembrane transporter activity"/>
    <property type="evidence" value="ECO:0007669"/>
    <property type="project" value="InterPro"/>
</dbReference>
<name>A8M9M2_CALMQ</name>
<dbReference type="KEGG" id="cma:Cmaq_0049"/>
<feature type="transmembrane region" description="Helical" evidence="6">
    <location>
        <begin position="423"/>
        <end position="444"/>
    </location>
</feature>
<feature type="transmembrane region" description="Helical" evidence="6">
    <location>
        <begin position="280"/>
        <end position="303"/>
    </location>
</feature>
<dbReference type="PANTHER" id="PTHR42718">
    <property type="entry name" value="MAJOR FACILITATOR SUPERFAMILY MULTIDRUG TRANSPORTER MFSC"/>
    <property type="match status" value="1"/>
</dbReference>
<feature type="transmembrane region" description="Helical" evidence="6">
    <location>
        <begin position="12"/>
        <end position="36"/>
    </location>
</feature>
<gene>
    <name evidence="8" type="ordered locus">Cmaq_0049</name>
</gene>
<dbReference type="InterPro" id="IPR011701">
    <property type="entry name" value="MFS"/>
</dbReference>
<evidence type="ECO:0000313" key="9">
    <source>
        <dbReference type="Proteomes" id="UP000001137"/>
    </source>
</evidence>
<dbReference type="OrthoDB" id="117970at2157"/>
<evidence type="ECO:0000259" key="7">
    <source>
        <dbReference type="PROSITE" id="PS50850"/>
    </source>
</evidence>
<reference evidence="8 9" key="1">
    <citation type="submission" date="2007-10" db="EMBL/GenBank/DDBJ databases">
        <title>Complete sequence of Caldivirga maquilingensis IC-167.</title>
        <authorList>
            <consortium name="US DOE Joint Genome Institute"/>
            <person name="Copeland A."/>
            <person name="Lucas S."/>
            <person name="Lapidus A."/>
            <person name="Barry K."/>
            <person name="Glavina del Rio T."/>
            <person name="Dalin E."/>
            <person name="Tice H."/>
            <person name="Pitluck S."/>
            <person name="Saunders E."/>
            <person name="Brettin T."/>
            <person name="Bruce D."/>
            <person name="Detter J.C."/>
            <person name="Han C."/>
            <person name="Schmutz J."/>
            <person name="Larimer F."/>
            <person name="Land M."/>
            <person name="Hauser L."/>
            <person name="Kyrpides N."/>
            <person name="Ivanova N."/>
            <person name="Biddle J.F."/>
            <person name="Zhang Z."/>
            <person name="Fitz-Gibbon S.T."/>
            <person name="Lowe T.M."/>
            <person name="Saltikov C."/>
            <person name="House C.H."/>
            <person name="Richardson P."/>
        </authorList>
    </citation>
    <scope>NUCLEOTIDE SEQUENCE [LARGE SCALE GENOMIC DNA]</scope>
    <source>
        <strain evidence="9">ATCC 700844 / DSM 13496 / JCM 10307 / IC-167</strain>
    </source>
</reference>
<feature type="transmembrane region" description="Helical" evidence="6">
    <location>
        <begin position="48"/>
        <end position="67"/>
    </location>
</feature>
<dbReference type="eggNOG" id="arCOG00144">
    <property type="taxonomic scope" value="Archaea"/>
</dbReference>
<feature type="transmembrane region" description="Helical" evidence="6">
    <location>
        <begin position="79"/>
        <end position="98"/>
    </location>
</feature>
<dbReference type="Pfam" id="PF07690">
    <property type="entry name" value="MFS_1"/>
    <property type="match status" value="1"/>
</dbReference>
<dbReference type="InterPro" id="IPR020846">
    <property type="entry name" value="MFS_dom"/>
</dbReference>
<sequence length="560" mass="60833">MEYKWVVLTNTTLGVIMSSINMYIVLISLPTIFRGLNINPFLPGEFDYLLWVLMGYSIVLASVLVTFGRISDLYGRTRLYTLGFIIFTIASILLSVIPSGSGNLGALLLIVFRMIQAVGGGFLMVNSTALLTDAFPPGERGKALGLNQTAFIIGSFLGIILGGLLSNYDWHLLFLVNVPFAVAGALWSVFKLRRVSSSGIKVKIDYWGNVTLAAGLVLISLGFTYALMPYGNSEMGWLNPYVVLSFIVGVIMLVAFIPIELRQEAPLFNLSLFKVRPFTYGIMALFLSSLARGALMFLLTIWLQGIYLPLHGFSYAETPFWAGIYMLSMLIGMVIMAPIGGALTDKYGARIVATVGMIIIAASLYLLTLLPYNFNLTSFELILFLNGLGNGLFSSPNTTSIMNALHPKDRGAGNGMRQTFSNVGSTISMAMFFSIAMSIFSQYVPVRIHEMALSYGLPADIASSLSKIPASSLLFAAFLGIDPASVLPSTLTANLPASIMKVLDSSTFLPNVLGSPFMMGLRISLYISIVLVVIGAVLSYMRGGRYVYEEAKGKEEAYTA</sequence>
<dbReference type="SUPFAM" id="SSF103473">
    <property type="entry name" value="MFS general substrate transporter"/>
    <property type="match status" value="1"/>
</dbReference>